<evidence type="ECO:0000313" key="8">
    <source>
        <dbReference type="Proteomes" id="UP000184251"/>
    </source>
</evidence>
<feature type="transmembrane region" description="Helical" evidence="6">
    <location>
        <begin position="35"/>
        <end position="59"/>
    </location>
</feature>
<dbReference type="EMBL" id="FQTU01000006">
    <property type="protein sequence ID" value="SHE74098.1"/>
    <property type="molecule type" value="Genomic_DNA"/>
</dbReference>
<dbReference type="GO" id="GO:0006629">
    <property type="term" value="P:lipid metabolic process"/>
    <property type="evidence" value="ECO:0007669"/>
    <property type="project" value="UniProtKB-KW"/>
</dbReference>
<comment type="similarity">
    <text evidence="6">Belongs to the LPG synthase family.</text>
</comment>
<comment type="catalytic activity">
    <reaction evidence="6">
        <text>L-lysyl-tRNA(Lys) + a 1,2-diacyl-sn-glycero-3-phospho-(1'-sn-glycerol) = a 1,2-diacyl-sn-glycero-3-phospho-1'-(3'-O-L-lysyl)-sn-glycerol + tRNA(Lys)</text>
        <dbReference type="Rhea" id="RHEA:10668"/>
        <dbReference type="Rhea" id="RHEA-COMP:9696"/>
        <dbReference type="Rhea" id="RHEA-COMP:9697"/>
        <dbReference type="ChEBI" id="CHEBI:64716"/>
        <dbReference type="ChEBI" id="CHEBI:75792"/>
        <dbReference type="ChEBI" id="CHEBI:78442"/>
        <dbReference type="ChEBI" id="CHEBI:78529"/>
        <dbReference type="EC" id="2.3.2.3"/>
    </reaction>
</comment>
<dbReference type="GO" id="GO:0005886">
    <property type="term" value="C:plasma membrane"/>
    <property type="evidence" value="ECO:0007669"/>
    <property type="project" value="UniProtKB-SubCell"/>
</dbReference>
<feature type="transmembrane region" description="Helical" evidence="6">
    <location>
        <begin position="123"/>
        <end position="145"/>
    </location>
</feature>
<comment type="function">
    <text evidence="6">Catalyzes the transfer of a lysyl group from L-lysyl-tRNA(Lys) to membrane-bound phosphatidylglycerol (PG), which produces lysylphosphatidylglycerol (LPG), a major component of the bacterial membrane with a positive net charge. LPG synthesis contributes to bacterial virulence as it is involved in the resistance mechanism against cationic antimicrobial peptides (CAMP) produces by the host's immune system (defensins, cathelicidins) and by the competing microorganisms.</text>
</comment>
<keyword evidence="6" id="KW-0443">Lipid metabolism</keyword>
<keyword evidence="4 6" id="KW-1133">Transmembrane helix</keyword>
<dbReference type="AlphaFoldDB" id="A0A1M4VYP0"/>
<reference evidence="7 8" key="1">
    <citation type="submission" date="2016-11" db="EMBL/GenBank/DDBJ databases">
        <authorList>
            <person name="Jaros S."/>
            <person name="Januszkiewicz K."/>
            <person name="Wedrychowicz H."/>
        </authorList>
    </citation>
    <scope>NUCLEOTIDE SEQUENCE [LARGE SCALE GENOMIC DNA]</scope>
    <source>
        <strain evidence="7 8">DSM 14828</strain>
    </source>
</reference>
<keyword evidence="3 6" id="KW-0812">Transmembrane</keyword>
<accession>A0A1M4VYP0</accession>
<dbReference type="RefSeq" id="WP_073270090.1">
    <property type="nucleotide sequence ID" value="NZ_FQTU01000006.1"/>
</dbReference>
<feature type="transmembrane region" description="Helical" evidence="6">
    <location>
        <begin position="289"/>
        <end position="313"/>
    </location>
</feature>
<dbReference type="GO" id="GO:0050071">
    <property type="term" value="F:phosphatidylglycerol lysyltransferase activity"/>
    <property type="evidence" value="ECO:0007669"/>
    <property type="project" value="UniProtKB-EC"/>
</dbReference>
<evidence type="ECO:0000256" key="3">
    <source>
        <dbReference type="ARBA" id="ARBA00022692"/>
    </source>
</evidence>
<feature type="transmembrane region" description="Helical" evidence="6">
    <location>
        <begin position="7"/>
        <end position="23"/>
    </location>
</feature>
<keyword evidence="8" id="KW-1185">Reference proteome</keyword>
<evidence type="ECO:0000256" key="4">
    <source>
        <dbReference type="ARBA" id="ARBA00022989"/>
    </source>
</evidence>
<dbReference type="EC" id="2.3.2.3" evidence="6"/>
<evidence type="ECO:0000256" key="6">
    <source>
        <dbReference type="RuleBase" id="RU363042"/>
    </source>
</evidence>
<name>A0A1M4VYP0_9FIRM</name>
<keyword evidence="6" id="KW-0808">Transferase</keyword>
<dbReference type="STRING" id="1120975.SAMN02746064_01104"/>
<organism evidence="7 8">
    <name type="scientific">Alkalibacter saccharofermentans DSM 14828</name>
    <dbReference type="NCBI Taxonomy" id="1120975"/>
    <lineage>
        <taxon>Bacteria</taxon>
        <taxon>Bacillati</taxon>
        <taxon>Bacillota</taxon>
        <taxon>Clostridia</taxon>
        <taxon>Eubacteriales</taxon>
        <taxon>Eubacteriaceae</taxon>
        <taxon>Alkalibacter</taxon>
    </lineage>
</organism>
<feature type="transmembrane region" description="Helical" evidence="6">
    <location>
        <begin position="230"/>
        <end position="256"/>
    </location>
</feature>
<proteinExistence type="inferred from homology"/>
<keyword evidence="6" id="KW-0046">Antibiotic resistance</keyword>
<dbReference type="Pfam" id="PF03706">
    <property type="entry name" value="LPG_synthase_TM"/>
    <property type="match status" value="1"/>
</dbReference>
<keyword evidence="5 6" id="KW-0472">Membrane</keyword>
<evidence type="ECO:0000256" key="2">
    <source>
        <dbReference type="ARBA" id="ARBA00022475"/>
    </source>
</evidence>
<feature type="transmembrane region" description="Helical" evidence="6">
    <location>
        <begin position="151"/>
        <end position="172"/>
    </location>
</feature>
<dbReference type="PANTHER" id="PTHR39087:SF2">
    <property type="entry name" value="UPF0104 MEMBRANE PROTEIN MJ1595"/>
    <property type="match status" value="1"/>
</dbReference>
<comment type="subcellular location">
    <subcellularLocation>
        <location evidence="1 6">Cell membrane</location>
        <topology evidence="1 6">Multi-pass membrane protein</topology>
    </subcellularLocation>
</comment>
<dbReference type="OrthoDB" id="2111097at2"/>
<dbReference type="InterPro" id="IPR022791">
    <property type="entry name" value="L-PG_synthase/AglD"/>
</dbReference>
<dbReference type="Proteomes" id="UP000184251">
    <property type="component" value="Unassembled WGS sequence"/>
</dbReference>
<dbReference type="GO" id="GO:0046677">
    <property type="term" value="P:response to antibiotic"/>
    <property type="evidence" value="ECO:0007669"/>
    <property type="project" value="UniProtKB-KW"/>
</dbReference>
<gene>
    <name evidence="6" type="primary">mprF</name>
    <name evidence="7" type="ORF">SAMN02746064_01104</name>
</gene>
<keyword evidence="2" id="KW-1003">Cell membrane</keyword>
<dbReference type="PANTHER" id="PTHR39087">
    <property type="entry name" value="UPF0104 MEMBRANE PROTEIN MJ1595"/>
    <property type="match status" value="1"/>
</dbReference>
<dbReference type="NCBIfam" id="TIGR00374">
    <property type="entry name" value="flippase-like domain"/>
    <property type="match status" value="1"/>
</dbReference>
<evidence type="ECO:0000256" key="1">
    <source>
        <dbReference type="ARBA" id="ARBA00004651"/>
    </source>
</evidence>
<protein>
    <recommendedName>
        <fullName evidence="6">Phosphatidylglycerol lysyltransferase</fullName>
        <ecNumber evidence="6">2.3.2.3</ecNumber>
    </recommendedName>
    <alternativeName>
        <fullName evidence="6">Lysylphosphatidylglycerol synthase</fullName>
    </alternativeName>
</protein>
<sequence>MEKIKKYIYLAIALLLVVIFRQLNMTQIKEDLLLLPPVFLVLLIALQVFTQTIISLQWCTILEWNGMSLGFWKMLLINFRSSIVEAITPGAKIGGEAYKTVALKRELSCTMEKSASIVALQKMFSFFGLTSLAGFSGLYFFIINVDNGKNIGWVLGSLVMAAVLGLMIYSFLNPTAAGEKLKGKNKIGKIAKSFFISYGICVTNIKEKPFGVFKQLLMTFTMWMTYPVKLYIILLAFSIDISMLGVIAITFGAYVVGTLPVTPGGIGGFEMTMCGLLAMVSGVGLEQALVISVIFRFITFWLVVGSGIVLTGLEKMLLFKKEGLYD</sequence>
<evidence type="ECO:0000256" key="5">
    <source>
        <dbReference type="ARBA" id="ARBA00023136"/>
    </source>
</evidence>
<evidence type="ECO:0000313" key="7">
    <source>
        <dbReference type="EMBL" id="SHE74098.1"/>
    </source>
</evidence>